<dbReference type="EMBL" id="BJXL01000016">
    <property type="protein sequence ID" value="GEM82635.1"/>
    <property type="molecule type" value="Genomic_DNA"/>
</dbReference>
<gene>
    <name evidence="3" type="ORF">MHY01S_08010</name>
</gene>
<protein>
    <submittedName>
        <fullName evidence="3">2-deoxy-D-gluconate 3-dehydrogenase</fullName>
    </submittedName>
</protein>
<keyword evidence="2" id="KW-0560">Oxidoreductase</keyword>
<organism evidence="3 4">
    <name type="scientific">Meiothermus hypogaeus NBRC 106114</name>
    <dbReference type="NCBI Taxonomy" id="1227553"/>
    <lineage>
        <taxon>Bacteria</taxon>
        <taxon>Thermotogati</taxon>
        <taxon>Deinococcota</taxon>
        <taxon>Deinococci</taxon>
        <taxon>Thermales</taxon>
        <taxon>Thermaceae</taxon>
        <taxon>Meiothermus</taxon>
    </lineage>
</organism>
<dbReference type="Proteomes" id="UP000321197">
    <property type="component" value="Unassembled WGS sequence"/>
</dbReference>
<dbReference type="PANTHER" id="PTHR42760:SF133">
    <property type="entry name" value="3-OXOACYL-[ACYL-CARRIER-PROTEIN] REDUCTASE"/>
    <property type="match status" value="1"/>
</dbReference>
<dbReference type="CDD" id="cd05233">
    <property type="entry name" value="SDR_c"/>
    <property type="match status" value="1"/>
</dbReference>
<evidence type="ECO:0000256" key="1">
    <source>
        <dbReference type="ARBA" id="ARBA00006484"/>
    </source>
</evidence>
<dbReference type="InterPro" id="IPR002347">
    <property type="entry name" value="SDR_fam"/>
</dbReference>
<evidence type="ECO:0000313" key="4">
    <source>
        <dbReference type="Proteomes" id="UP000321197"/>
    </source>
</evidence>
<reference evidence="3 4" key="1">
    <citation type="submission" date="2019-07" db="EMBL/GenBank/DDBJ databases">
        <title>Whole genome shotgun sequence of Meiothermus hypogaeus NBRC 106114.</title>
        <authorList>
            <person name="Hosoyama A."/>
            <person name="Uohara A."/>
            <person name="Ohji S."/>
            <person name="Ichikawa N."/>
        </authorList>
    </citation>
    <scope>NUCLEOTIDE SEQUENCE [LARGE SCALE GENOMIC DNA]</scope>
    <source>
        <strain evidence="3 4">NBRC 106114</strain>
    </source>
</reference>
<evidence type="ECO:0000313" key="3">
    <source>
        <dbReference type="EMBL" id="GEM82635.1"/>
    </source>
</evidence>
<evidence type="ECO:0000256" key="2">
    <source>
        <dbReference type="ARBA" id="ARBA00023002"/>
    </source>
</evidence>
<sequence length="264" mass="28642">MTHPPLEQLLSLEGKKALITGAAAGIGKAIARRYAEAGAALQLVDLHAEKLAKVAAELSDHTRSIQTHVLDLSDKSSITKLWASFGDNTPDILVNNAGIYPEKSVLEMDEVFYRKVMEVNLDAVFWMCQEMIARRIKRGGIIINIGTIESILPFKDGLAHYVMSKAGVIALTRALAKEYAKHGFRVNALLPGGIMTEGTRAVARQILQLKLGLLKVGYDFQQRLPIGRAGQPDEVARMALVLATDLTSYVHGSIIPVDGGFLSA</sequence>
<dbReference type="InterPro" id="IPR020904">
    <property type="entry name" value="Sc_DH/Rdtase_CS"/>
</dbReference>
<comment type="similarity">
    <text evidence="1">Belongs to the short-chain dehydrogenases/reductases (SDR) family.</text>
</comment>
<dbReference type="Pfam" id="PF13561">
    <property type="entry name" value="adh_short_C2"/>
    <property type="match status" value="1"/>
</dbReference>
<dbReference type="PRINTS" id="PR00081">
    <property type="entry name" value="GDHRDH"/>
</dbReference>
<dbReference type="PROSITE" id="PS00061">
    <property type="entry name" value="ADH_SHORT"/>
    <property type="match status" value="1"/>
</dbReference>
<dbReference type="SUPFAM" id="SSF51735">
    <property type="entry name" value="NAD(P)-binding Rossmann-fold domains"/>
    <property type="match status" value="1"/>
</dbReference>
<dbReference type="OrthoDB" id="9803333at2"/>
<dbReference type="Gene3D" id="3.40.50.720">
    <property type="entry name" value="NAD(P)-binding Rossmann-like Domain"/>
    <property type="match status" value="1"/>
</dbReference>
<dbReference type="GO" id="GO:0016616">
    <property type="term" value="F:oxidoreductase activity, acting on the CH-OH group of donors, NAD or NADP as acceptor"/>
    <property type="evidence" value="ECO:0007669"/>
    <property type="project" value="TreeGrafter"/>
</dbReference>
<proteinExistence type="inferred from homology"/>
<accession>A0A511QZ30</accession>
<name>A0A511QZ30_9DEIN</name>
<dbReference type="PRINTS" id="PR00080">
    <property type="entry name" value="SDRFAMILY"/>
</dbReference>
<dbReference type="InterPro" id="IPR036291">
    <property type="entry name" value="NAD(P)-bd_dom_sf"/>
</dbReference>
<dbReference type="RefSeq" id="WP_119340973.1">
    <property type="nucleotide sequence ID" value="NZ_BJXL01000016.1"/>
</dbReference>
<dbReference type="AlphaFoldDB" id="A0A511QZ30"/>
<dbReference type="FunFam" id="3.40.50.720:FF:000084">
    <property type="entry name" value="Short-chain dehydrogenase reductase"/>
    <property type="match status" value="1"/>
</dbReference>
<comment type="caution">
    <text evidence="3">The sequence shown here is derived from an EMBL/GenBank/DDBJ whole genome shotgun (WGS) entry which is preliminary data.</text>
</comment>
<dbReference type="PANTHER" id="PTHR42760">
    <property type="entry name" value="SHORT-CHAIN DEHYDROGENASES/REDUCTASES FAMILY MEMBER"/>
    <property type="match status" value="1"/>
</dbReference>